<sequence>MAGIRLATALSAALGSIALAEAPRPVASQPGASPSPQFLALDESQATLKLVQVVFSCPAGPQL</sequence>
<proteinExistence type="predicted"/>
<organism evidence="2 3">
    <name type="scientific">Haematococcus lacustris</name>
    <name type="common">Green alga</name>
    <name type="synonym">Haematococcus pluvialis</name>
    <dbReference type="NCBI Taxonomy" id="44745"/>
    <lineage>
        <taxon>Eukaryota</taxon>
        <taxon>Viridiplantae</taxon>
        <taxon>Chlorophyta</taxon>
        <taxon>core chlorophytes</taxon>
        <taxon>Chlorophyceae</taxon>
        <taxon>CS clade</taxon>
        <taxon>Chlamydomonadales</taxon>
        <taxon>Haematococcaceae</taxon>
        <taxon>Haematococcus</taxon>
    </lineage>
</organism>
<feature type="signal peptide" evidence="1">
    <location>
        <begin position="1"/>
        <end position="28"/>
    </location>
</feature>
<evidence type="ECO:0000313" key="3">
    <source>
        <dbReference type="Proteomes" id="UP000485058"/>
    </source>
</evidence>
<keyword evidence="1" id="KW-0732">Signal</keyword>
<accession>A0A6A0AE49</accession>
<name>A0A6A0AE49_HAELA</name>
<comment type="caution">
    <text evidence="2">The sequence shown here is derived from an EMBL/GenBank/DDBJ whole genome shotgun (WGS) entry which is preliminary data.</text>
</comment>
<dbReference type="Proteomes" id="UP000485058">
    <property type="component" value="Unassembled WGS sequence"/>
</dbReference>
<evidence type="ECO:0000313" key="2">
    <source>
        <dbReference type="EMBL" id="GFH30965.1"/>
    </source>
</evidence>
<dbReference type="EMBL" id="BLLF01005259">
    <property type="protein sequence ID" value="GFH30965.1"/>
    <property type="molecule type" value="Genomic_DNA"/>
</dbReference>
<gene>
    <name evidence="2" type="ORF">HaLaN_29906</name>
</gene>
<feature type="chain" id="PRO_5025449036" evidence="1">
    <location>
        <begin position="29"/>
        <end position="63"/>
    </location>
</feature>
<evidence type="ECO:0000256" key="1">
    <source>
        <dbReference type="SAM" id="SignalP"/>
    </source>
</evidence>
<keyword evidence="3" id="KW-1185">Reference proteome</keyword>
<protein>
    <submittedName>
        <fullName evidence="2">Uncharacterized protein</fullName>
    </submittedName>
</protein>
<reference evidence="2 3" key="1">
    <citation type="submission" date="2020-02" db="EMBL/GenBank/DDBJ databases">
        <title>Draft genome sequence of Haematococcus lacustris strain NIES-144.</title>
        <authorList>
            <person name="Morimoto D."/>
            <person name="Nakagawa S."/>
            <person name="Yoshida T."/>
            <person name="Sawayama S."/>
        </authorList>
    </citation>
    <scope>NUCLEOTIDE SEQUENCE [LARGE SCALE GENOMIC DNA]</scope>
    <source>
        <strain evidence="2 3">NIES-144</strain>
    </source>
</reference>
<dbReference type="AlphaFoldDB" id="A0A6A0AE49"/>